<feature type="region of interest" description="Disordered" evidence="12">
    <location>
        <begin position="216"/>
        <end position="235"/>
    </location>
</feature>
<feature type="compositionally biased region" description="Basic and acidic residues" evidence="12">
    <location>
        <begin position="280"/>
        <end position="308"/>
    </location>
</feature>
<dbReference type="EMBL" id="JAODUP010000199">
    <property type="protein sequence ID" value="KAK2157087.1"/>
    <property type="molecule type" value="Genomic_DNA"/>
</dbReference>
<evidence type="ECO:0000256" key="6">
    <source>
        <dbReference type="ARBA" id="ARBA00023053"/>
    </source>
</evidence>
<evidence type="ECO:0000256" key="11">
    <source>
        <dbReference type="RuleBase" id="RU000679"/>
    </source>
</evidence>
<evidence type="ECO:0000256" key="4">
    <source>
        <dbReference type="ARBA" id="ARBA00022692"/>
    </source>
</evidence>
<feature type="region of interest" description="Disordered" evidence="12">
    <location>
        <begin position="1"/>
        <end position="23"/>
    </location>
</feature>
<dbReference type="GO" id="GO:0015280">
    <property type="term" value="F:ligand-gated sodium channel activity"/>
    <property type="evidence" value="ECO:0007669"/>
    <property type="project" value="TreeGrafter"/>
</dbReference>
<keyword evidence="8 13" id="KW-0472">Membrane</keyword>
<feature type="transmembrane region" description="Helical" evidence="13">
    <location>
        <begin position="70"/>
        <end position="89"/>
    </location>
</feature>
<accession>A0AAD9N4S8</accession>
<dbReference type="Gene3D" id="1.10.287.820">
    <property type="entry name" value="Acid-sensing ion channel domain"/>
    <property type="match status" value="1"/>
</dbReference>
<dbReference type="PANTHER" id="PTHR11690">
    <property type="entry name" value="AMILORIDE-SENSITIVE SODIUM CHANNEL-RELATED"/>
    <property type="match status" value="1"/>
</dbReference>
<evidence type="ECO:0000313" key="14">
    <source>
        <dbReference type="EMBL" id="KAK2157087.1"/>
    </source>
</evidence>
<evidence type="ECO:0000256" key="9">
    <source>
        <dbReference type="ARBA" id="ARBA00023201"/>
    </source>
</evidence>
<keyword evidence="4 11" id="KW-0812">Transmembrane</keyword>
<comment type="subcellular location">
    <subcellularLocation>
        <location evidence="1">Membrane</location>
        <topology evidence="1">Multi-pass membrane protein</topology>
    </subcellularLocation>
</comment>
<proteinExistence type="inferred from homology"/>
<dbReference type="Proteomes" id="UP001208570">
    <property type="component" value="Unassembled WGS sequence"/>
</dbReference>
<keyword evidence="9 11" id="KW-0739">Sodium transport</keyword>
<reference evidence="14" key="1">
    <citation type="journal article" date="2023" name="Mol. Biol. Evol.">
        <title>Third-Generation Sequencing Reveals the Adaptive Role of the Epigenome in Three Deep-Sea Polychaetes.</title>
        <authorList>
            <person name="Perez M."/>
            <person name="Aroh O."/>
            <person name="Sun Y."/>
            <person name="Lan Y."/>
            <person name="Juniper S.K."/>
            <person name="Young C.R."/>
            <person name="Angers B."/>
            <person name="Qian P.Y."/>
        </authorList>
    </citation>
    <scope>NUCLEOTIDE SEQUENCE</scope>
    <source>
        <strain evidence="14">P08H-3</strain>
    </source>
</reference>
<evidence type="ECO:0000256" key="12">
    <source>
        <dbReference type="SAM" id="MobiDB-lite"/>
    </source>
</evidence>
<gene>
    <name evidence="14" type="ORF">LSH36_199g03006</name>
</gene>
<dbReference type="AlphaFoldDB" id="A0AAD9N4S8"/>
<evidence type="ECO:0000256" key="5">
    <source>
        <dbReference type="ARBA" id="ARBA00022989"/>
    </source>
</evidence>
<dbReference type="GO" id="GO:0005886">
    <property type="term" value="C:plasma membrane"/>
    <property type="evidence" value="ECO:0007669"/>
    <property type="project" value="TreeGrafter"/>
</dbReference>
<organism evidence="14 15">
    <name type="scientific">Paralvinella palmiformis</name>
    <dbReference type="NCBI Taxonomy" id="53620"/>
    <lineage>
        <taxon>Eukaryota</taxon>
        <taxon>Metazoa</taxon>
        <taxon>Spiralia</taxon>
        <taxon>Lophotrochozoa</taxon>
        <taxon>Annelida</taxon>
        <taxon>Polychaeta</taxon>
        <taxon>Sedentaria</taxon>
        <taxon>Canalipalpata</taxon>
        <taxon>Terebellida</taxon>
        <taxon>Terebelliformia</taxon>
        <taxon>Alvinellidae</taxon>
        <taxon>Paralvinella</taxon>
    </lineage>
</organism>
<evidence type="ECO:0000256" key="8">
    <source>
        <dbReference type="ARBA" id="ARBA00023136"/>
    </source>
</evidence>
<comment type="similarity">
    <text evidence="11">Belongs to the amiloride-sensitive sodium channel (TC 1.A.6) family.</text>
</comment>
<dbReference type="Pfam" id="PF00858">
    <property type="entry name" value="ASC"/>
    <property type="match status" value="1"/>
</dbReference>
<evidence type="ECO:0000256" key="3">
    <source>
        <dbReference type="ARBA" id="ARBA00022461"/>
    </source>
</evidence>
<keyword evidence="7 11" id="KW-0406">Ion transport</keyword>
<name>A0AAD9N4S8_9ANNE</name>
<sequence length="727" mass="83120">MADTHKLQKLAKDHDNSSQDLGNDRLKLKNADMKQQGSFTKILVTFLEGTTAHGLPRVVTSESKARKLSWLLIFCLAFAYFTYQCTMLVNQYRNYPISVRINVVTSQRMNFPAVTVCNLNMLKKDAATEDPKYRTLGGIDKFFAYNVKKMLKEEPSHTRKRRYLSDIIKRPKMRTPVRIKRSVSHGTMYELSENIVHSAVTPDSAKTQLKKTFLDAASPQIPDDEKASHRTKWSNCNMTSGKIDLLKHSHQLQSVNNSSLSRDKNRLHKRDVSEEDSGSWDEKTRPEKNYHSVRNETKGNPHNRKDKDKWSEDEYRYYDLTRSDDQKDKEGDVGDYDVEYYDASSTNNEDGEDERFTFQDYGFAGIVENSYDFAQFVKLSKTDDYSDLIDVLKPTKQDLDAYGHQASDFILQCSFNKMNCSFSDFHKIYNPTYGLCYVFNREIGNNTVRTTNKFGSRYGLRLTLDIEYDQYIGLFSHKAGARIAVHHNNITAFPEDFGVSAAPGENTEIGVTQETIIRQPPPYPSNCTDGNGKRLSFPGNYTIMACSMTCLQKHLKSICNCTDRLIVNASELSCSIVNKTQELCRQRVNYLHDRNKLGCECPPPCQDQVYKIYTSTSEWPSTPYQYILASRLMDDNENLPEDIILKRIQTTMLGIHVYLENPILMSIQEYPSYTWDRLLADIGGLLGLFIGVSVCTVVEVLELMADASFLAGKLLFKKKTAKVQQSL</sequence>
<dbReference type="PANTHER" id="PTHR11690:SF248">
    <property type="entry name" value="PICKPOCKET 17, ISOFORM A"/>
    <property type="match status" value="1"/>
</dbReference>
<keyword evidence="2 11" id="KW-0813">Transport</keyword>
<protein>
    <submittedName>
        <fullName evidence="14">Uncharacterized protein</fullName>
    </submittedName>
</protein>
<dbReference type="Gene3D" id="2.60.470.10">
    <property type="entry name" value="Acid-sensing ion channels like domains"/>
    <property type="match status" value="1"/>
</dbReference>
<keyword evidence="10 11" id="KW-0407">Ion channel</keyword>
<keyword evidence="3 11" id="KW-0894">Sodium channel</keyword>
<evidence type="ECO:0000256" key="13">
    <source>
        <dbReference type="SAM" id="Phobius"/>
    </source>
</evidence>
<keyword evidence="15" id="KW-1185">Reference proteome</keyword>
<evidence type="ECO:0000256" key="2">
    <source>
        <dbReference type="ARBA" id="ARBA00022448"/>
    </source>
</evidence>
<keyword evidence="5 13" id="KW-1133">Transmembrane helix</keyword>
<feature type="region of interest" description="Disordered" evidence="12">
    <location>
        <begin position="254"/>
        <end position="308"/>
    </location>
</feature>
<keyword evidence="6" id="KW-0915">Sodium</keyword>
<evidence type="ECO:0000256" key="7">
    <source>
        <dbReference type="ARBA" id="ARBA00023065"/>
    </source>
</evidence>
<dbReference type="PRINTS" id="PR01078">
    <property type="entry name" value="AMINACHANNEL"/>
</dbReference>
<dbReference type="InterPro" id="IPR001873">
    <property type="entry name" value="ENaC"/>
</dbReference>
<evidence type="ECO:0000256" key="10">
    <source>
        <dbReference type="ARBA" id="ARBA00023303"/>
    </source>
</evidence>
<comment type="caution">
    <text evidence="14">The sequence shown here is derived from an EMBL/GenBank/DDBJ whole genome shotgun (WGS) entry which is preliminary data.</text>
</comment>
<evidence type="ECO:0000313" key="15">
    <source>
        <dbReference type="Proteomes" id="UP001208570"/>
    </source>
</evidence>
<evidence type="ECO:0000256" key="1">
    <source>
        <dbReference type="ARBA" id="ARBA00004141"/>
    </source>
</evidence>